<evidence type="ECO:0000256" key="2">
    <source>
        <dbReference type="ARBA" id="ARBA00008147"/>
    </source>
</evidence>
<dbReference type="InterPro" id="IPR050260">
    <property type="entry name" value="FAD-bd_OxRdtase"/>
</dbReference>
<dbReference type="SUPFAM" id="SSF51905">
    <property type="entry name" value="FAD/NAD(P)-binding domain"/>
    <property type="match status" value="2"/>
</dbReference>
<sequence length="478" mass="53498">MSKEHYKFVVIGGGIAGVTCVETLETSNDDRILLLTASPLVKVIQNFKQISKVIEEFDVTEKKALELEQTCKNVTVHQEVVDNIDFDNKIISTKRKKFKYEYLCICTGGKPKLIAENNPYVIGIRDVETVQIFQKKLKSARKVLIVGNGGIATELAYELKGCDVIWAIKDSSITSTFVDAGAAQFFLPTLLNENQRQNKDEEGATICKRLKYGLEGTRDANDSNIFGGALGPDWASGLELIDKQDKKHVVQIEYSVEIDNIIENTDDESEFNIKVRLTNGKEYKVDFIVSATGVEPNTSLFSTTDAVKYASDGGVKVTDKLETGVKDVFAAGDVIYPDWKFSDQWIHMRLWTQARQTGHYAAKCMLAKSQDDFESISLDFCFECFAHSTRFFGYKVILLGKFNGQGLLKSEYEALIRLTKGEEYVKVILKDGRMQGAILVGETDLEEMCENLILNGTDLSSLGDDLLNPNIDIEDYFD</sequence>
<reference evidence="7 8" key="1">
    <citation type="submission" date="2020-08" db="EMBL/GenBank/DDBJ databases">
        <authorList>
            <person name="Hejnol A."/>
        </authorList>
    </citation>
    <scope>NUCLEOTIDE SEQUENCE [LARGE SCALE GENOMIC DNA]</scope>
</reference>
<comment type="caution">
    <text evidence="7">The sequence shown here is derived from an EMBL/GenBank/DDBJ whole genome shotgun (WGS) entry which is preliminary data.</text>
</comment>
<evidence type="ECO:0000256" key="4">
    <source>
        <dbReference type="ARBA" id="ARBA00022630"/>
    </source>
</evidence>
<dbReference type="Gene3D" id="3.30.390.30">
    <property type="match status" value="1"/>
</dbReference>
<comment type="cofactor">
    <cofactor evidence="1">
        <name>FAD</name>
        <dbReference type="ChEBI" id="CHEBI:57692"/>
    </cofactor>
</comment>
<evidence type="ECO:0000259" key="6">
    <source>
        <dbReference type="Pfam" id="PF07992"/>
    </source>
</evidence>
<protein>
    <recommendedName>
        <fullName evidence="3">Pyridine nucleotide-disulfide oxidoreductase domain-containing protein 1</fullName>
    </recommendedName>
</protein>
<feature type="domain" description="FAD/NAD(P)-binding" evidence="6">
    <location>
        <begin position="243"/>
        <end position="358"/>
    </location>
</feature>
<dbReference type="EMBL" id="CAJFCJ010000007">
    <property type="protein sequence ID" value="CAD5117421.1"/>
    <property type="molecule type" value="Genomic_DNA"/>
</dbReference>
<comment type="similarity">
    <text evidence="2">Belongs to the class-I pyridine nucleotide-disulfide oxidoreductase family. PYROXD1 subfamily.</text>
</comment>
<dbReference type="Pfam" id="PF07992">
    <property type="entry name" value="Pyr_redox_2"/>
    <property type="match status" value="2"/>
</dbReference>
<gene>
    <name evidence="7" type="ORF">DGYR_LOCUS5951</name>
</gene>
<dbReference type="PANTHER" id="PTHR43429">
    <property type="entry name" value="PYRIDINE NUCLEOTIDE-DISULFIDE OXIDOREDUCTASE DOMAIN-CONTAINING"/>
    <property type="match status" value="1"/>
</dbReference>
<evidence type="ECO:0000256" key="1">
    <source>
        <dbReference type="ARBA" id="ARBA00001974"/>
    </source>
</evidence>
<keyword evidence="8" id="KW-1185">Reference proteome</keyword>
<dbReference type="InterPro" id="IPR016156">
    <property type="entry name" value="FAD/NAD-linked_Rdtase_dimer_sf"/>
</dbReference>
<organism evidence="7 8">
    <name type="scientific">Dimorphilus gyrociliatus</name>
    <dbReference type="NCBI Taxonomy" id="2664684"/>
    <lineage>
        <taxon>Eukaryota</taxon>
        <taxon>Metazoa</taxon>
        <taxon>Spiralia</taxon>
        <taxon>Lophotrochozoa</taxon>
        <taxon>Annelida</taxon>
        <taxon>Polychaeta</taxon>
        <taxon>Polychaeta incertae sedis</taxon>
        <taxon>Dinophilidae</taxon>
        <taxon>Dimorphilus</taxon>
    </lineage>
</organism>
<dbReference type="InterPro" id="IPR023753">
    <property type="entry name" value="FAD/NAD-binding_dom"/>
</dbReference>
<evidence type="ECO:0000256" key="3">
    <source>
        <dbReference type="ARBA" id="ARBA00018240"/>
    </source>
</evidence>
<keyword evidence="5" id="KW-0274">FAD</keyword>
<evidence type="ECO:0000313" key="7">
    <source>
        <dbReference type="EMBL" id="CAD5117421.1"/>
    </source>
</evidence>
<dbReference type="AlphaFoldDB" id="A0A7I8VN46"/>
<dbReference type="Gene3D" id="3.50.50.60">
    <property type="entry name" value="FAD/NAD(P)-binding domain"/>
    <property type="match status" value="3"/>
</dbReference>
<feature type="domain" description="FAD/NAD(P)-binding" evidence="6">
    <location>
        <begin position="6"/>
        <end position="162"/>
    </location>
</feature>
<dbReference type="PANTHER" id="PTHR43429:SF2">
    <property type="entry name" value="PYRIDINE NUCLEOTIDE-DISULFIDE OXIDOREDUCTASE DOMAIN-CONTAINING PROTEIN 1"/>
    <property type="match status" value="1"/>
</dbReference>
<dbReference type="PRINTS" id="PR00368">
    <property type="entry name" value="FADPNR"/>
</dbReference>
<dbReference type="Proteomes" id="UP000549394">
    <property type="component" value="Unassembled WGS sequence"/>
</dbReference>
<evidence type="ECO:0000313" key="8">
    <source>
        <dbReference type="Proteomes" id="UP000549394"/>
    </source>
</evidence>
<dbReference type="InterPro" id="IPR036188">
    <property type="entry name" value="FAD/NAD-bd_sf"/>
</dbReference>
<dbReference type="GO" id="GO:0016491">
    <property type="term" value="F:oxidoreductase activity"/>
    <property type="evidence" value="ECO:0007669"/>
    <property type="project" value="InterPro"/>
</dbReference>
<accession>A0A7I8VN46</accession>
<proteinExistence type="inferred from homology"/>
<dbReference type="OrthoDB" id="202203at2759"/>
<keyword evidence="4" id="KW-0285">Flavoprotein</keyword>
<name>A0A7I8VN46_9ANNE</name>
<evidence type="ECO:0000256" key="5">
    <source>
        <dbReference type="ARBA" id="ARBA00022827"/>
    </source>
</evidence>